<comment type="caution">
    <text evidence="2">The sequence shown here is derived from an EMBL/GenBank/DDBJ whole genome shotgun (WGS) entry which is preliminary data.</text>
</comment>
<dbReference type="RefSeq" id="XP_064673684.1">
    <property type="nucleotide sequence ID" value="XM_064814240.1"/>
</dbReference>
<accession>A0AAN6TKE3</accession>
<sequence>MRFPTVTRVLGWFKNVDPRQRKSTLPGPNIYPTTGNKPDGHMVGRSSMRPYIYPKLAKISVPYHRVGQLRKDGCRYDHARFRKVLKEDELCPFCVRKEEKKMSRTRAWLQARRTPPGGHTVSVSKDQGERADSRVPPAASGVEVRVSTSANTLNPGTQGERRTHADRHPKKRTTLRSLVLFFLYAMARWRFWPRHRK</sequence>
<evidence type="ECO:0000256" key="1">
    <source>
        <dbReference type="SAM" id="MobiDB-lite"/>
    </source>
</evidence>
<reference evidence="2" key="1">
    <citation type="journal article" date="2023" name="Mol. Phylogenet. Evol.">
        <title>Genome-scale phylogeny and comparative genomics of the fungal order Sordariales.</title>
        <authorList>
            <person name="Hensen N."/>
            <person name="Bonometti L."/>
            <person name="Westerberg I."/>
            <person name="Brannstrom I.O."/>
            <person name="Guillou S."/>
            <person name="Cros-Aarteil S."/>
            <person name="Calhoun S."/>
            <person name="Haridas S."/>
            <person name="Kuo A."/>
            <person name="Mondo S."/>
            <person name="Pangilinan J."/>
            <person name="Riley R."/>
            <person name="LaButti K."/>
            <person name="Andreopoulos B."/>
            <person name="Lipzen A."/>
            <person name="Chen C."/>
            <person name="Yan M."/>
            <person name="Daum C."/>
            <person name="Ng V."/>
            <person name="Clum A."/>
            <person name="Steindorff A."/>
            <person name="Ohm R.A."/>
            <person name="Martin F."/>
            <person name="Silar P."/>
            <person name="Natvig D.O."/>
            <person name="Lalanne C."/>
            <person name="Gautier V."/>
            <person name="Ament-Velasquez S.L."/>
            <person name="Kruys A."/>
            <person name="Hutchinson M.I."/>
            <person name="Powell A.J."/>
            <person name="Barry K."/>
            <person name="Miller A.N."/>
            <person name="Grigoriev I.V."/>
            <person name="Debuchy R."/>
            <person name="Gladieux P."/>
            <person name="Hiltunen Thoren M."/>
            <person name="Johannesson H."/>
        </authorList>
    </citation>
    <scope>NUCLEOTIDE SEQUENCE</scope>
    <source>
        <strain evidence="2">CBS 508.74</strain>
    </source>
</reference>
<dbReference type="GeneID" id="89938365"/>
<organism evidence="2 3">
    <name type="scientific">Canariomyces notabilis</name>
    <dbReference type="NCBI Taxonomy" id="2074819"/>
    <lineage>
        <taxon>Eukaryota</taxon>
        <taxon>Fungi</taxon>
        <taxon>Dikarya</taxon>
        <taxon>Ascomycota</taxon>
        <taxon>Pezizomycotina</taxon>
        <taxon>Sordariomycetes</taxon>
        <taxon>Sordariomycetidae</taxon>
        <taxon>Sordariales</taxon>
        <taxon>Chaetomiaceae</taxon>
        <taxon>Canariomyces</taxon>
    </lineage>
</organism>
<proteinExistence type="predicted"/>
<gene>
    <name evidence="2" type="ORF">N656DRAFT_774310</name>
</gene>
<dbReference type="EMBL" id="MU853333">
    <property type="protein sequence ID" value="KAK4116114.1"/>
    <property type="molecule type" value="Genomic_DNA"/>
</dbReference>
<reference evidence="2" key="2">
    <citation type="submission" date="2023-05" db="EMBL/GenBank/DDBJ databases">
        <authorList>
            <consortium name="Lawrence Berkeley National Laboratory"/>
            <person name="Steindorff A."/>
            <person name="Hensen N."/>
            <person name="Bonometti L."/>
            <person name="Westerberg I."/>
            <person name="Brannstrom I.O."/>
            <person name="Guillou S."/>
            <person name="Cros-Aarteil S."/>
            <person name="Calhoun S."/>
            <person name="Haridas S."/>
            <person name="Kuo A."/>
            <person name="Mondo S."/>
            <person name="Pangilinan J."/>
            <person name="Riley R."/>
            <person name="Labutti K."/>
            <person name="Andreopoulos B."/>
            <person name="Lipzen A."/>
            <person name="Chen C."/>
            <person name="Yanf M."/>
            <person name="Daum C."/>
            <person name="Ng V."/>
            <person name="Clum A."/>
            <person name="Ohm R."/>
            <person name="Martin F."/>
            <person name="Silar P."/>
            <person name="Natvig D."/>
            <person name="Lalanne C."/>
            <person name="Gautier V."/>
            <person name="Ament-Velasquez S.L."/>
            <person name="Kruys A."/>
            <person name="Hutchinson M.I."/>
            <person name="Powell A.J."/>
            <person name="Barry K."/>
            <person name="Miller A.N."/>
            <person name="Grigoriev I.V."/>
            <person name="Debuchy R."/>
            <person name="Gladieux P."/>
            <person name="Thoren M.H."/>
            <person name="Johannesson H."/>
        </authorList>
    </citation>
    <scope>NUCLEOTIDE SEQUENCE</scope>
    <source>
        <strain evidence="2">CBS 508.74</strain>
    </source>
</reference>
<name>A0AAN6TKE3_9PEZI</name>
<keyword evidence="3" id="KW-1185">Reference proteome</keyword>
<protein>
    <submittedName>
        <fullName evidence="2">Uncharacterized protein</fullName>
    </submittedName>
</protein>
<feature type="region of interest" description="Disordered" evidence="1">
    <location>
        <begin position="113"/>
        <end position="170"/>
    </location>
</feature>
<dbReference type="AlphaFoldDB" id="A0AAN6TKE3"/>
<dbReference type="Proteomes" id="UP001302812">
    <property type="component" value="Unassembled WGS sequence"/>
</dbReference>
<evidence type="ECO:0000313" key="3">
    <source>
        <dbReference type="Proteomes" id="UP001302812"/>
    </source>
</evidence>
<evidence type="ECO:0000313" key="2">
    <source>
        <dbReference type="EMBL" id="KAK4116114.1"/>
    </source>
</evidence>
<feature type="region of interest" description="Disordered" evidence="1">
    <location>
        <begin position="23"/>
        <end position="44"/>
    </location>
</feature>
<feature type="compositionally biased region" description="Polar residues" evidence="1">
    <location>
        <begin position="146"/>
        <end position="157"/>
    </location>
</feature>